<dbReference type="InterPro" id="IPR050700">
    <property type="entry name" value="YIM1/Zinc_Alcohol_DH_Fams"/>
</dbReference>
<dbReference type="SMART" id="SM00829">
    <property type="entry name" value="PKS_ER"/>
    <property type="match status" value="1"/>
</dbReference>
<feature type="domain" description="Enoyl reductase (ER)" evidence="1">
    <location>
        <begin position="10"/>
        <end position="322"/>
    </location>
</feature>
<dbReference type="GO" id="GO:0016491">
    <property type="term" value="F:oxidoreductase activity"/>
    <property type="evidence" value="ECO:0007669"/>
    <property type="project" value="UniProtKB-KW"/>
</dbReference>
<dbReference type="CDD" id="cd05289">
    <property type="entry name" value="MDR_like_2"/>
    <property type="match status" value="1"/>
</dbReference>
<dbReference type="Pfam" id="PF08240">
    <property type="entry name" value="ADH_N"/>
    <property type="match status" value="1"/>
</dbReference>
<dbReference type="EC" id="1.-.-.-" evidence="2"/>
<comment type="caution">
    <text evidence="2">The sequence shown here is derived from an EMBL/GenBank/DDBJ whole genome shotgun (WGS) entry which is preliminary data.</text>
</comment>
<keyword evidence="3" id="KW-1185">Reference proteome</keyword>
<dbReference type="PANTHER" id="PTHR11695:SF294">
    <property type="entry name" value="RETICULON-4-INTERACTING PROTEIN 1, MITOCHONDRIAL"/>
    <property type="match status" value="1"/>
</dbReference>
<dbReference type="InterPro" id="IPR013154">
    <property type="entry name" value="ADH-like_N"/>
</dbReference>
<dbReference type="PANTHER" id="PTHR11695">
    <property type="entry name" value="ALCOHOL DEHYDROGENASE RELATED"/>
    <property type="match status" value="1"/>
</dbReference>
<evidence type="ECO:0000259" key="1">
    <source>
        <dbReference type="SMART" id="SM00829"/>
    </source>
</evidence>
<dbReference type="Proteomes" id="UP001387100">
    <property type="component" value="Unassembled WGS sequence"/>
</dbReference>
<evidence type="ECO:0000313" key="2">
    <source>
        <dbReference type="EMBL" id="MEJ5946471.1"/>
    </source>
</evidence>
<dbReference type="SUPFAM" id="SSF51735">
    <property type="entry name" value="NAD(P)-binding Rossmann-fold domains"/>
    <property type="match status" value="1"/>
</dbReference>
<sequence>MRAVRVHRTGGPEVVTVDDVPPPGRPTGQQVLVRVAASSVNGTDLGLRRGAAGPLTWGRLPMTLGFDLSGTVLACGPQVSAFAPGEHVVGLLDHRGGAQAEQVLVEQSRLAAAPTTVPLTHAAALPLAGLTALQALHATAHLHARPPGARVLVIGATGGIGSYATQLAVLAGAHVSALARRAALPAAADLGAHQLLAREDDPLPGPARFDVVLDTAGALGPHQLPALVHPGGTVVSVRPLDPRVLRATATRLLRPRRRHATPSDPPLLTAVATRARSHDLARLGRLVDTGALRLPVHTVLDADDSTHAHHLAESPAPGKIVIAMHPARPGPTSAT</sequence>
<protein>
    <submittedName>
        <fullName evidence="2">NADP-dependent oxidoreductase</fullName>
        <ecNumber evidence="2">1.-.-.-</ecNumber>
    </submittedName>
</protein>
<evidence type="ECO:0000313" key="3">
    <source>
        <dbReference type="Proteomes" id="UP001387100"/>
    </source>
</evidence>
<accession>A0ABU8RN92</accession>
<organism evidence="2 3">
    <name type="scientific">Pseudokineococcus basanitobsidens</name>
    <dbReference type="NCBI Taxonomy" id="1926649"/>
    <lineage>
        <taxon>Bacteria</taxon>
        <taxon>Bacillati</taxon>
        <taxon>Actinomycetota</taxon>
        <taxon>Actinomycetes</taxon>
        <taxon>Kineosporiales</taxon>
        <taxon>Kineosporiaceae</taxon>
        <taxon>Pseudokineococcus</taxon>
    </lineage>
</organism>
<reference evidence="2 3" key="1">
    <citation type="journal article" date="2017" name="Int. J. Syst. Evol. Microbiol.">
        <title>Pseudokineococcus basanitobsidens sp. nov., isolated from volcanic rock.</title>
        <authorList>
            <person name="Lee D.W."/>
            <person name="Park M.Y."/>
            <person name="Kim J.J."/>
            <person name="Kim B.S."/>
        </authorList>
    </citation>
    <scope>NUCLEOTIDE SEQUENCE [LARGE SCALE GENOMIC DNA]</scope>
    <source>
        <strain evidence="2 3">DSM 103726</strain>
    </source>
</reference>
<dbReference type="InterPro" id="IPR036291">
    <property type="entry name" value="NAD(P)-bd_dom_sf"/>
</dbReference>
<dbReference type="Gene3D" id="3.40.50.720">
    <property type="entry name" value="NAD(P)-binding Rossmann-like Domain"/>
    <property type="match status" value="1"/>
</dbReference>
<proteinExistence type="predicted"/>
<keyword evidence="2" id="KW-0560">Oxidoreductase</keyword>
<dbReference type="SUPFAM" id="SSF50129">
    <property type="entry name" value="GroES-like"/>
    <property type="match status" value="1"/>
</dbReference>
<name>A0ABU8RN92_9ACTN</name>
<gene>
    <name evidence="2" type="ORF">WDZ17_14330</name>
</gene>
<dbReference type="RefSeq" id="WP_339575854.1">
    <property type="nucleotide sequence ID" value="NZ_JBBIAA010000023.1"/>
</dbReference>
<dbReference type="InterPro" id="IPR020843">
    <property type="entry name" value="ER"/>
</dbReference>
<dbReference type="EMBL" id="JBBIAA010000023">
    <property type="protein sequence ID" value="MEJ5946471.1"/>
    <property type="molecule type" value="Genomic_DNA"/>
</dbReference>
<dbReference type="InterPro" id="IPR011032">
    <property type="entry name" value="GroES-like_sf"/>
</dbReference>
<dbReference type="Gene3D" id="3.90.180.10">
    <property type="entry name" value="Medium-chain alcohol dehydrogenases, catalytic domain"/>
    <property type="match status" value="1"/>
</dbReference>
<dbReference type="Pfam" id="PF13602">
    <property type="entry name" value="ADH_zinc_N_2"/>
    <property type="match status" value="1"/>
</dbReference>